<dbReference type="UniPathway" id="UPA00085"/>
<comment type="subcellular location">
    <subcellularLocation>
        <location evidence="10">Cell membrane</location>
        <topology evidence="10">Multi-pass membrane protein</topology>
    </subcellularLocation>
</comment>
<evidence type="ECO:0000313" key="12">
    <source>
        <dbReference type="Proteomes" id="UP000092731"/>
    </source>
</evidence>
<evidence type="ECO:0000256" key="9">
    <source>
        <dbReference type="ARBA" id="ARBA00023264"/>
    </source>
</evidence>
<keyword evidence="4 10" id="KW-0812">Transmembrane</keyword>
<comment type="caution">
    <text evidence="11">The sequence shown here is derived from an EMBL/GenBank/DDBJ whole genome shotgun (WGS) entry which is preliminary data.</text>
</comment>
<comment type="similarity">
    <text evidence="10">Belongs to the PlsY family.</text>
</comment>
<keyword evidence="7 10" id="KW-0472">Membrane</keyword>
<comment type="catalytic activity">
    <reaction evidence="10">
        <text>an acyl phosphate + sn-glycerol 3-phosphate = a 1-acyl-sn-glycero-3-phosphate + phosphate</text>
        <dbReference type="Rhea" id="RHEA:34075"/>
        <dbReference type="ChEBI" id="CHEBI:43474"/>
        <dbReference type="ChEBI" id="CHEBI:57597"/>
        <dbReference type="ChEBI" id="CHEBI:57970"/>
        <dbReference type="ChEBI" id="CHEBI:59918"/>
        <dbReference type="EC" id="2.3.1.275"/>
    </reaction>
</comment>
<keyword evidence="2 10" id="KW-0444">Lipid biosynthesis</keyword>
<evidence type="ECO:0000256" key="7">
    <source>
        <dbReference type="ARBA" id="ARBA00023136"/>
    </source>
</evidence>
<dbReference type="InterPro" id="IPR003811">
    <property type="entry name" value="G3P_acylTferase_PlsY"/>
</dbReference>
<dbReference type="EMBL" id="BDDM01000008">
    <property type="protein sequence ID" value="GAT77830.1"/>
    <property type="molecule type" value="Genomic_DNA"/>
</dbReference>
<dbReference type="SMART" id="SM01207">
    <property type="entry name" value="G3P_acyltransf"/>
    <property type="match status" value="1"/>
</dbReference>
<dbReference type="Pfam" id="PF02660">
    <property type="entry name" value="G3P_acyltransf"/>
    <property type="match status" value="1"/>
</dbReference>
<comment type="function">
    <text evidence="10">Catalyzes the transfer of an acyl group from acyl-phosphate (acyl-PO(4)) to glycerol-3-phosphate (G3P) to form lysophosphatidic acid (LPA). This enzyme utilizes acyl-phosphate as fatty acyl donor, but not acyl-CoA or acyl-ACP.</text>
</comment>
<feature type="transmembrane region" description="Helical" evidence="10">
    <location>
        <begin position="6"/>
        <end position="26"/>
    </location>
</feature>
<dbReference type="AlphaFoldDB" id="A0A170TPV9"/>
<evidence type="ECO:0000256" key="1">
    <source>
        <dbReference type="ARBA" id="ARBA00022475"/>
    </source>
</evidence>
<feature type="transmembrane region" description="Helical" evidence="10">
    <location>
        <begin position="147"/>
        <end position="174"/>
    </location>
</feature>
<feature type="transmembrane region" description="Helical" evidence="10">
    <location>
        <begin position="81"/>
        <end position="101"/>
    </location>
</feature>
<name>A0A170TPV9_EHRRU</name>
<keyword evidence="3 10" id="KW-0808">Transferase</keyword>
<keyword evidence="9 10" id="KW-1208">Phospholipid metabolism</keyword>
<dbReference type="HAMAP" id="MF_01043">
    <property type="entry name" value="PlsY"/>
    <property type="match status" value="1"/>
</dbReference>
<proteinExistence type="inferred from homology"/>
<evidence type="ECO:0000256" key="2">
    <source>
        <dbReference type="ARBA" id="ARBA00022516"/>
    </source>
</evidence>
<dbReference type="GO" id="GO:0043772">
    <property type="term" value="F:acyl-phosphate glycerol-3-phosphate acyltransferase activity"/>
    <property type="evidence" value="ECO:0007669"/>
    <property type="project" value="UniProtKB-UniRule"/>
</dbReference>
<keyword evidence="1 10" id="KW-1003">Cell membrane</keyword>
<gene>
    <name evidence="10" type="primary">plsY</name>
    <name evidence="11" type="ORF">EHRUM3_00280</name>
</gene>
<feature type="transmembrane region" description="Helical" evidence="10">
    <location>
        <begin position="121"/>
        <end position="141"/>
    </location>
</feature>
<evidence type="ECO:0000313" key="11">
    <source>
        <dbReference type="EMBL" id="GAT77830.1"/>
    </source>
</evidence>
<keyword evidence="8 10" id="KW-0594">Phospholipid biosynthesis</keyword>
<organism evidence="11 12">
    <name type="scientific">Ehrlichia ruminantium</name>
    <name type="common">heartwater rickettsia</name>
    <name type="synonym">Cowdria ruminantium</name>
    <dbReference type="NCBI Taxonomy" id="779"/>
    <lineage>
        <taxon>Bacteria</taxon>
        <taxon>Pseudomonadati</taxon>
        <taxon>Pseudomonadota</taxon>
        <taxon>Alphaproteobacteria</taxon>
        <taxon>Rickettsiales</taxon>
        <taxon>Anaplasmataceae</taxon>
        <taxon>Ehrlichia</taxon>
    </lineage>
</organism>
<dbReference type="EC" id="2.3.1.275" evidence="10"/>
<keyword evidence="6 10" id="KW-0443">Lipid metabolism</keyword>
<dbReference type="PANTHER" id="PTHR30309">
    <property type="entry name" value="INNER MEMBRANE PROTEIN YGIH"/>
    <property type="match status" value="1"/>
</dbReference>
<comment type="pathway">
    <text evidence="10">Lipid metabolism; phospholipid metabolism.</text>
</comment>
<protein>
    <recommendedName>
        <fullName evidence="10">Glycerol-3-phosphate acyltransferase</fullName>
    </recommendedName>
    <alternativeName>
        <fullName evidence="10">Acyl-PO4 G3P acyltransferase</fullName>
    </alternativeName>
    <alternativeName>
        <fullName evidence="10">Acyl-phosphate--glycerol-3-phosphate acyltransferase</fullName>
    </alternativeName>
    <alternativeName>
        <fullName evidence="10">G3P acyltransferase</fullName>
        <shortName evidence="10">GPAT</shortName>
        <ecNumber evidence="10">2.3.1.275</ecNumber>
    </alternativeName>
    <alternativeName>
        <fullName evidence="10">Lysophosphatidic acid synthase</fullName>
        <shortName evidence="10">LPA synthase</shortName>
    </alternativeName>
</protein>
<dbReference type="RefSeq" id="WP_065433540.1">
    <property type="nucleotide sequence ID" value="NZ_BDDM01000008.1"/>
</dbReference>
<reference evidence="12" key="1">
    <citation type="submission" date="2016-05" db="EMBL/GenBank/DDBJ databases">
        <title>Draft genome sequences of four strains of Ehrlichia ruminantium, a tick-borne pathogen of ruminants, isolated from Zimbabwe, The Gambia and Ghana.</title>
        <authorList>
            <person name="Nakao R."/>
            <person name="Jongejan F."/>
            <person name="Sugimoto C."/>
        </authorList>
    </citation>
    <scope>NUCLEOTIDE SEQUENCE [LARGE SCALE GENOMIC DNA]</scope>
    <source>
        <strain evidence="12">Pokoase 417</strain>
    </source>
</reference>
<keyword evidence="5 10" id="KW-1133">Transmembrane helix</keyword>
<dbReference type="PANTHER" id="PTHR30309:SF0">
    <property type="entry name" value="GLYCEROL-3-PHOSPHATE ACYLTRANSFERASE-RELATED"/>
    <property type="match status" value="1"/>
</dbReference>
<sequence length="196" mass="21825">MDFQVVIFILCYFIGSIPFGLILSYVTGIGDIRKTGSGNIGATNVFRKSKKLALLTLLLDALKSFICVAIAQKYYNIDNTILFLAALFTIIGHMFPVYLFFKGGKGVAPLLGSLVFIDYRVAVCFLTFWIICFVLCKYASLSSIISTLIALLFICTCYTMVQSVIFAITALLIITQHTDNIIRMLNKSENKINLKL</sequence>
<dbReference type="GO" id="GO:0008654">
    <property type="term" value="P:phospholipid biosynthetic process"/>
    <property type="evidence" value="ECO:0007669"/>
    <property type="project" value="UniProtKB-UniRule"/>
</dbReference>
<evidence type="ECO:0000256" key="3">
    <source>
        <dbReference type="ARBA" id="ARBA00022679"/>
    </source>
</evidence>
<dbReference type="Proteomes" id="UP000092731">
    <property type="component" value="Unassembled WGS sequence"/>
</dbReference>
<evidence type="ECO:0000256" key="5">
    <source>
        <dbReference type="ARBA" id="ARBA00022989"/>
    </source>
</evidence>
<comment type="subunit">
    <text evidence="10">Probably interacts with PlsX.</text>
</comment>
<dbReference type="NCBIfam" id="TIGR00023">
    <property type="entry name" value="glycerol-3-phosphate 1-O-acyltransferase PlsY"/>
    <property type="match status" value="1"/>
</dbReference>
<accession>A0A170TPV9</accession>
<evidence type="ECO:0000256" key="4">
    <source>
        <dbReference type="ARBA" id="ARBA00022692"/>
    </source>
</evidence>
<dbReference type="GO" id="GO:0005886">
    <property type="term" value="C:plasma membrane"/>
    <property type="evidence" value="ECO:0007669"/>
    <property type="project" value="UniProtKB-SubCell"/>
</dbReference>
<evidence type="ECO:0000256" key="8">
    <source>
        <dbReference type="ARBA" id="ARBA00023209"/>
    </source>
</evidence>
<evidence type="ECO:0000256" key="6">
    <source>
        <dbReference type="ARBA" id="ARBA00023098"/>
    </source>
</evidence>
<evidence type="ECO:0000256" key="10">
    <source>
        <dbReference type="HAMAP-Rule" id="MF_01043"/>
    </source>
</evidence>